<dbReference type="InterPro" id="IPR000961">
    <property type="entry name" value="AGC-kinase_C"/>
</dbReference>
<evidence type="ECO:0000256" key="19">
    <source>
        <dbReference type="PROSITE-ProRule" id="PRU10141"/>
    </source>
</evidence>
<evidence type="ECO:0000313" key="24">
    <source>
        <dbReference type="Proteomes" id="UP001497525"/>
    </source>
</evidence>
<comment type="cofactor">
    <cofactor evidence="18">
        <name>Ca(2+)</name>
        <dbReference type="ChEBI" id="CHEBI:29108"/>
    </cofactor>
    <text evidence="18">Binds 3 Ca(2+) ions per subunit. The ions are bound to the C2 domain.</text>
</comment>
<dbReference type="GO" id="GO:0005524">
    <property type="term" value="F:ATP binding"/>
    <property type="evidence" value="ECO:0007669"/>
    <property type="project" value="UniProtKB-UniRule"/>
</dbReference>
<name>A0AAV2TIM9_CALDB</name>
<feature type="domain" description="C2" evidence="20">
    <location>
        <begin position="22"/>
        <end position="139"/>
    </location>
</feature>
<dbReference type="InterPro" id="IPR017441">
    <property type="entry name" value="Protein_kinase_ATP_BS"/>
</dbReference>
<keyword evidence="7" id="KW-0677">Repeat</keyword>
<dbReference type="PROSITE" id="PS50011">
    <property type="entry name" value="PROTEIN_KINASE_DOM"/>
    <property type="match status" value="1"/>
</dbReference>
<evidence type="ECO:0000256" key="15">
    <source>
        <dbReference type="PIRSR" id="PIRSR000550-1"/>
    </source>
</evidence>
<keyword evidence="8 19" id="KW-0547">Nucleotide-binding</keyword>
<keyword evidence="3" id="KW-0723">Serine/threonine-protein kinase</keyword>
<evidence type="ECO:0000256" key="7">
    <source>
        <dbReference type="ARBA" id="ARBA00022737"/>
    </source>
</evidence>
<dbReference type="InterPro" id="IPR035892">
    <property type="entry name" value="C2_domain_sf"/>
</dbReference>
<keyword evidence="6 18" id="KW-0479">Metal-binding</keyword>
<evidence type="ECO:0000259" key="20">
    <source>
        <dbReference type="PROSITE" id="PS50004"/>
    </source>
</evidence>
<evidence type="ECO:0000256" key="8">
    <source>
        <dbReference type="ARBA" id="ARBA00022741"/>
    </source>
</evidence>
<accession>A0AAV2TIM9</accession>
<dbReference type="Proteomes" id="UP001497525">
    <property type="component" value="Unassembled WGS sequence"/>
</dbReference>
<dbReference type="PANTHER" id="PTHR24351">
    <property type="entry name" value="RIBOSOMAL PROTEIN S6 KINASE"/>
    <property type="match status" value="1"/>
</dbReference>
<feature type="binding site" evidence="17 19">
    <location>
        <position position="235"/>
    </location>
    <ligand>
        <name>ATP</name>
        <dbReference type="ChEBI" id="CHEBI:30616"/>
    </ligand>
</feature>
<gene>
    <name evidence="23" type="ORF">CDAUBV1_LOCUS10820</name>
</gene>
<evidence type="ECO:0000256" key="4">
    <source>
        <dbReference type="ARBA" id="ARBA00022553"/>
    </source>
</evidence>
<dbReference type="PROSITE" id="PS50004">
    <property type="entry name" value="C2"/>
    <property type="match status" value="1"/>
</dbReference>
<keyword evidence="12 18" id="KW-0106">Calcium</keyword>
<dbReference type="InterPro" id="IPR011009">
    <property type="entry name" value="Kinase-like_dom_sf"/>
</dbReference>
<dbReference type="SUPFAM" id="SSF56112">
    <property type="entry name" value="Protein kinase-like (PK-like)"/>
    <property type="match status" value="1"/>
</dbReference>
<evidence type="ECO:0000256" key="16">
    <source>
        <dbReference type="PIRSR" id="PIRSR000550-2"/>
    </source>
</evidence>
<evidence type="ECO:0000256" key="13">
    <source>
        <dbReference type="ARBA" id="ARBA00022840"/>
    </source>
</evidence>
<feature type="binding site" evidence="16">
    <location>
        <position position="59"/>
    </location>
    <ligand>
        <name>a 1,2-diacyl-sn-glycero-3-phospho-(1D-myo-inositol-4,5-bisphosphate)</name>
        <dbReference type="ChEBI" id="CHEBI:58456"/>
    </ligand>
</feature>
<feature type="domain" description="AGC-kinase C-terminal" evidence="22">
    <location>
        <begin position="465"/>
        <end position="535"/>
    </location>
</feature>
<dbReference type="SMART" id="SM00133">
    <property type="entry name" value="S_TK_X"/>
    <property type="match status" value="1"/>
</dbReference>
<evidence type="ECO:0000313" key="23">
    <source>
        <dbReference type="EMBL" id="CAL5136701.1"/>
    </source>
</evidence>
<dbReference type="Pfam" id="PF00168">
    <property type="entry name" value="C2"/>
    <property type="match status" value="1"/>
</dbReference>
<dbReference type="EC" id="2.7.11.13" evidence="2"/>
<evidence type="ECO:0000256" key="14">
    <source>
        <dbReference type="ARBA" id="ARBA00056408"/>
    </source>
</evidence>
<dbReference type="InterPro" id="IPR000719">
    <property type="entry name" value="Prot_kinase_dom"/>
</dbReference>
<dbReference type="PIRSF" id="PIRSF000550">
    <property type="entry name" value="PKC_alpha"/>
    <property type="match status" value="1"/>
</dbReference>
<evidence type="ECO:0000256" key="18">
    <source>
        <dbReference type="PIRSR" id="PIRSR000550-4"/>
    </source>
</evidence>
<feature type="binding site" evidence="18">
    <location>
        <position position="111"/>
    </location>
    <ligand>
        <name>Ca(2+)</name>
        <dbReference type="ChEBI" id="CHEBI:29108"/>
        <label>1</label>
    </ligand>
</feature>
<dbReference type="PRINTS" id="PR00360">
    <property type="entry name" value="C2DOMAIN"/>
</dbReference>
<keyword evidence="9" id="KW-0863">Zinc-finger</keyword>
<dbReference type="AlphaFoldDB" id="A0AAV2TIM9"/>
<feature type="binding site" evidence="18">
    <location>
        <position position="116"/>
    </location>
    <ligand>
        <name>Ca(2+)</name>
        <dbReference type="ChEBI" id="CHEBI:29108"/>
        <label>1</label>
    </ligand>
</feature>
<dbReference type="InterPro" id="IPR000008">
    <property type="entry name" value="C2_dom"/>
</dbReference>
<dbReference type="CDD" id="cd05587">
    <property type="entry name" value="STKc_cPKC"/>
    <property type="match status" value="1"/>
</dbReference>
<evidence type="ECO:0000259" key="21">
    <source>
        <dbReference type="PROSITE" id="PS50011"/>
    </source>
</evidence>
<keyword evidence="10" id="KW-0418">Kinase</keyword>
<organism evidence="23 24">
    <name type="scientific">Calicophoron daubneyi</name>
    <name type="common">Rumen fluke</name>
    <name type="synonym">Paramphistomum daubneyi</name>
    <dbReference type="NCBI Taxonomy" id="300641"/>
    <lineage>
        <taxon>Eukaryota</taxon>
        <taxon>Metazoa</taxon>
        <taxon>Spiralia</taxon>
        <taxon>Lophotrochozoa</taxon>
        <taxon>Platyhelminthes</taxon>
        <taxon>Trematoda</taxon>
        <taxon>Digenea</taxon>
        <taxon>Plagiorchiida</taxon>
        <taxon>Pronocephalata</taxon>
        <taxon>Paramphistomoidea</taxon>
        <taxon>Paramphistomidae</taxon>
        <taxon>Calicophoron</taxon>
    </lineage>
</organism>
<protein>
    <recommendedName>
        <fullName evidence="2">protein kinase C</fullName>
        <ecNumber evidence="2">2.7.11.13</ecNumber>
    </recommendedName>
</protein>
<dbReference type="InterPro" id="IPR008271">
    <property type="entry name" value="Ser/Thr_kinase_AS"/>
</dbReference>
<evidence type="ECO:0000256" key="5">
    <source>
        <dbReference type="ARBA" id="ARBA00022679"/>
    </source>
</evidence>
<dbReference type="GO" id="GO:0004697">
    <property type="term" value="F:diacylglycerol-dependent serine/threonine kinase activity"/>
    <property type="evidence" value="ECO:0007669"/>
    <property type="project" value="UniProtKB-EC"/>
</dbReference>
<dbReference type="Gene3D" id="1.10.510.10">
    <property type="entry name" value="Transferase(Phosphotransferase) domain 1"/>
    <property type="match status" value="1"/>
</dbReference>
<feature type="domain" description="Protein kinase" evidence="21">
    <location>
        <begin position="206"/>
        <end position="464"/>
    </location>
</feature>
<dbReference type="CDD" id="cd04026">
    <property type="entry name" value="C2_PKC_alpha_gamma"/>
    <property type="match status" value="1"/>
</dbReference>
<feature type="binding site" evidence="18">
    <location>
        <position position="110"/>
    </location>
    <ligand>
        <name>Ca(2+)</name>
        <dbReference type="ChEBI" id="CHEBI:29108"/>
        <label>1</label>
    </ligand>
</feature>
<feature type="active site" description="Proton acceptor" evidence="15">
    <location>
        <position position="330"/>
    </location>
</feature>
<dbReference type="FunFam" id="3.30.200.20:FF:000080">
    <property type="entry name" value="Protein kinase C"/>
    <property type="match status" value="1"/>
</dbReference>
<keyword evidence="5" id="KW-0808">Transferase</keyword>
<evidence type="ECO:0000256" key="11">
    <source>
        <dbReference type="ARBA" id="ARBA00022833"/>
    </source>
</evidence>
<feature type="binding site" evidence="18">
    <location>
        <position position="115"/>
    </location>
    <ligand>
        <name>Ca(2+)</name>
        <dbReference type="ChEBI" id="CHEBI:29108"/>
        <label>1</label>
    </ligand>
</feature>
<comment type="similarity">
    <text evidence="1">Belongs to the protein kinase superfamily. AGC Ser/Thr protein kinase family. PKC subfamily.</text>
</comment>
<feature type="binding site" evidence="18">
    <location>
        <position position="118"/>
    </location>
    <ligand>
        <name>Ca(2+)</name>
        <dbReference type="ChEBI" id="CHEBI:29108"/>
        <label>1</label>
    </ligand>
</feature>
<evidence type="ECO:0000256" key="3">
    <source>
        <dbReference type="ARBA" id="ARBA00022527"/>
    </source>
</evidence>
<reference evidence="23" key="1">
    <citation type="submission" date="2024-06" db="EMBL/GenBank/DDBJ databases">
        <authorList>
            <person name="Liu X."/>
            <person name="Lenzi L."/>
            <person name="Haldenby T S."/>
            <person name="Uol C."/>
        </authorList>
    </citation>
    <scope>NUCLEOTIDE SEQUENCE</scope>
</reference>
<feature type="binding site" evidence="18">
    <location>
        <position position="112"/>
    </location>
    <ligand>
        <name>Ca(2+)</name>
        <dbReference type="ChEBI" id="CHEBI:29108"/>
        <label>1</label>
    </ligand>
</feature>
<keyword evidence="11" id="KW-0862">Zinc</keyword>
<evidence type="ECO:0000256" key="10">
    <source>
        <dbReference type="ARBA" id="ARBA00022777"/>
    </source>
</evidence>
<dbReference type="Pfam" id="PF00433">
    <property type="entry name" value="Pkinase_C"/>
    <property type="match status" value="1"/>
</dbReference>
<sequence length="535" mass="61450">MNVHKKCESHVPRLCGVDHTERRGRIYLKISCARSTLFIDVKEAKNLLPMDPNGLADPYVKLKIGPDDILNRKKKTKTVKSNLNPVWDESFTLDIREEDDAKRLFIDVWDWDRTSRDDFMGGLSFGISELIQKPVDSWFKLLGQEEAEFYSIPCTTDNNTPSLEELASQYEANEYKTLSDVQDPYNLNDDGVGPTKARDVVRASDFKFIKVLGKGSFGKVLLAERKDTDEVYAVKVLKKDVILQDDDVECVMIEKRVLALQRKPPFLVQLHSCFQTMDRLYFVMEFVSGGDLMYRIQKEGKFKEPVVCFYSAEVAVGLFYLHDRGIIYRDLKLDNILLDYEGHIKITDFGMCKDGINDGATTHTFCGTPDYIAPEILRYEPYGKSVDWWSYGVLVYEMLAGQPPFEGEDEEDLFSNILHHNVSYPKSLSKEATSLCKGLLVKSPESRLGCGHEGRNEVKEHIFFRRLDWDKIERRMVQPPIRPNVRSQRDISNFDSDFTKDAPELSATDKLFIMNLTQTEFSGFSFVNPEFVVEV</sequence>
<comment type="function">
    <text evidence="14">PKC is activated by diacylglycerol which in turn phosphorylates a range of cellular proteins. PKC also serves as the receptor for phorbol esters, a class of tumor promoters.</text>
</comment>
<dbReference type="Gene3D" id="3.30.200.20">
    <property type="entry name" value="Phosphorylase Kinase, domain 1"/>
    <property type="match status" value="1"/>
</dbReference>
<dbReference type="SUPFAM" id="SSF49562">
    <property type="entry name" value="C2 domain (Calcium/lipid-binding domain, CaLB)"/>
    <property type="match status" value="1"/>
</dbReference>
<dbReference type="SMART" id="SM00239">
    <property type="entry name" value="C2"/>
    <property type="match status" value="1"/>
</dbReference>
<dbReference type="Pfam" id="PF00069">
    <property type="entry name" value="Pkinase"/>
    <property type="match status" value="1"/>
</dbReference>
<keyword evidence="13 17" id="KW-0067">ATP-binding</keyword>
<evidence type="ECO:0000259" key="22">
    <source>
        <dbReference type="PROSITE" id="PS51285"/>
    </source>
</evidence>
<comment type="caution">
    <text evidence="23">The sequence shown here is derived from an EMBL/GenBank/DDBJ whole genome shotgun (WGS) entry which is preliminary data.</text>
</comment>
<feature type="binding site" evidence="17">
    <location>
        <begin position="212"/>
        <end position="220"/>
    </location>
    <ligand>
        <name>ATP</name>
        <dbReference type="ChEBI" id="CHEBI:30616"/>
    </ligand>
</feature>
<evidence type="ECO:0000256" key="9">
    <source>
        <dbReference type="ARBA" id="ARBA00022771"/>
    </source>
</evidence>
<evidence type="ECO:0000256" key="17">
    <source>
        <dbReference type="PIRSR" id="PIRSR000550-3"/>
    </source>
</evidence>
<dbReference type="PROSITE" id="PS51285">
    <property type="entry name" value="AGC_KINASE_CTER"/>
    <property type="match status" value="1"/>
</dbReference>
<dbReference type="PROSITE" id="PS00107">
    <property type="entry name" value="PROTEIN_KINASE_ATP"/>
    <property type="match status" value="1"/>
</dbReference>
<dbReference type="Gene3D" id="2.60.40.150">
    <property type="entry name" value="C2 domain"/>
    <property type="match status" value="1"/>
</dbReference>
<dbReference type="EMBL" id="CAXLJL010000345">
    <property type="protein sequence ID" value="CAL5136701.1"/>
    <property type="molecule type" value="Genomic_DNA"/>
</dbReference>
<dbReference type="PROSITE" id="PS00108">
    <property type="entry name" value="PROTEIN_KINASE_ST"/>
    <property type="match status" value="1"/>
</dbReference>
<dbReference type="InterPro" id="IPR014375">
    <property type="entry name" value="Protein_kinase_C_a/b/g"/>
</dbReference>
<feature type="binding site" evidence="18">
    <location>
        <position position="51"/>
    </location>
    <ligand>
        <name>Ca(2+)</name>
        <dbReference type="ChEBI" id="CHEBI:29108"/>
        <label>1</label>
    </ligand>
</feature>
<evidence type="ECO:0000256" key="12">
    <source>
        <dbReference type="ARBA" id="ARBA00022837"/>
    </source>
</evidence>
<dbReference type="SMART" id="SM00220">
    <property type="entry name" value="S_TKc"/>
    <property type="match status" value="1"/>
</dbReference>
<keyword evidence="4" id="KW-0597">Phosphoprotein</keyword>
<dbReference type="GO" id="GO:0008270">
    <property type="term" value="F:zinc ion binding"/>
    <property type="evidence" value="ECO:0007669"/>
    <property type="project" value="UniProtKB-KW"/>
</dbReference>
<dbReference type="FunFam" id="1.10.510.10:FF:000023">
    <property type="entry name" value="Protein kinase C"/>
    <property type="match status" value="1"/>
</dbReference>
<feature type="binding site" evidence="18">
    <location>
        <position position="50"/>
    </location>
    <ligand>
        <name>Ca(2+)</name>
        <dbReference type="ChEBI" id="CHEBI:29108"/>
        <label>1</label>
    </ligand>
</feature>
<evidence type="ECO:0000256" key="2">
    <source>
        <dbReference type="ARBA" id="ARBA00012429"/>
    </source>
</evidence>
<proteinExistence type="inferred from homology"/>
<evidence type="ECO:0000256" key="1">
    <source>
        <dbReference type="ARBA" id="ARBA00005490"/>
    </source>
</evidence>
<dbReference type="InterPro" id="IPR017892">
    <property type="entry name" value="Pkinase_C"/>
</dbReference>
<evidence type="ECO:0000256" key="6">
    <source>
        <dbReference type="ARBA" id="ARBA00022723"/>
    </source>
</evidence>
<feature type="binding site" evidence="16">
    <location>
        <position position="109"/>
    </location>
    <ligand>
        <name>a 1,2-diacyl-sn-glycero-3-phospho-(1D-myo-inositol-4,5-bisphosphate)</name>
        <dbReference type="ChEBI" id="CHEBI:58456"/>
    </ligand>
</feature>
<feature type="binding site" evidence="18">
    <location>
        <position position="57"/>
    </location>
    <ligand>
        <name>Ca(2+)</name>
        <dbReference type="ChEBI" id="CHEBI:29108"/>
        <label>1</label>
    </ligand>
</feature>